<dbReference type="AlphaFoldDB" id="A0A1I6GB98"/>
<evidence type="ECO:0000313" key="3">
    <source>
        <dbReference type="Proteomes" id="UP000199534"/>
    </source>
</evidence>
<evidence type="ECO:0008006" key="4">
    <source>
        <dbReference type="Google" id="ProtNLM"/>
    </source>
</evidence>
<feature type="compositionally biased region" description="Polar residues" evidence="1">
    <location>
        <begin position="209"/>
        <end position="221"/>
    </location>
</feature>
<reference evidence="2 3" key="1">
    <citation type="submission" date="2016-10" db="EMBL/GenBank/DDBJ databases">
        <authorList>
            <person name="de Groot N.N."/>
        </authorList>
    </citation>
    <scope>NUCLEOTIDE SEQUENCE [LARGE SCALE GENOMIC DNA]</scope>
    <source>
        <strain evidence="2 3">DSM 21019</strain>
    </source>
</reference>
<evidence type="ECO:0000313" key="2">
    <source>
        <dbReference type="EMBL" id="SFR39448.1"/>
    </source>
</evidence>
<gene>
    <name evidence="2" type="ORF">SAMN04490243_1523</name>
</gene>
<accession>A0A1I6GB98</accession>
<organism evidence="2 3">
    <name type="scientific">Robiginitalea myxolifaciens</name>
    <dbReference type="NCBI Taxonomy" id="400055"/>
    <lineage>
        <taxon>Bacteria</taxon>
        <taxon>Pseudomonadati</taxon>
        <taxon>Bacteroidota</taxon>
        <taxon>Flavobacteriia</taxon>
        <taxon>Flavobacteriales</taxon>
        <taxon>Flavobacteriaceae</taxon>
        <taxon>Robiginitalea</taxon>
    </lineage>
</organism>
<name>A0A1I6GB98_9FLAO</name>
<sequence length="326" mass="37030">MNVNEFTSLLRNTQLSDAPRQTKELEEVLDAYPWFQSAQALYLKGLHQTGSYKYNLALKKTAAITADREILFDYITSEEFLQDEIADALTTQVPLAEIETVAETVDPGEMKAPALDEETEDGPLPQSTQDADKILDPRLFRSLDPEVDKQLDADRQKAREQLELGKPLTFNRRERYSFSEWLQLTTIDKGKQTSSQEEDQETSQKEQTQEAAHTPAATNEDTPQDEGAEAPAMASKFDRIDRFLSENPKITPVAPEEVPEVDIKSSLKIKQEELMTETLARVYLEQGKYKKAIQAYRILSLKYPEKSSFFADQISAITALRKDKNK</sequence>
<dbReference type="Proteomes" id="UP000199534">
    <property type="component" value="Unassembled WGS sequence"/>
</dbReference>
<dbReference type="STRING" id="400055.SAMN04490243_1523"/>
<proteinExistence type="predicted"/>
<protein>
    <recommendedName>
        <fullName evidence="4">Tetratricopeptide repeat-containing protein</fullName>
    </recommendedName>
</protein>
<keyword evidence="3" id="KW-1185">Reference proteome</keyword>
<feature type="region of interest" description="Disordered" evidence="1">
    <location>
        <begin position="189"/>
        <end position="230"/>
    </location>
</feature>
<evidence type="ECO:0000256" key="1">
    <source>
        <dbReference type="SAM" id="MobiDB-lite"/>
    </source>
</evidence>
<dbReference type="EMBL" id="FOYQ01000001">
    <property type="protein sequence ID" value="SFR39448.1"/>
    <property type="molecule type" value="Genomic_DNA"/>
</dbReference>
<feature type="region of interest" description="Disordered" evidence="1">
    <location>
        <begin position="114"/>
        <end position="137"/>
    </location>
</feature>
<dbReference type="RefSeq" id="WP_092981899.1">
    <property type="nucleotide sequence ID" value="NZ_FOYQ01000001.1"/>
</dbReference>
<dbReference type="OrthoDB" id="594666at2"/>